<keyword evidence="1" id="KW-0812">Transmembrane</keyword>
<proteinExistence type="predicted"/>
<gene>
    <name evidence="2" type="ORF">K7472_05040</name>
</gene>
<dbReference type="Proteomes" id="UP001198565">
    <property type="component" value="Unassembled WGS sequence"/>
</dbReference>
<feature type="transmembrane region" description="Helical" evidence="1">
    <location>
        <begin position="60"/>
        <end position="81"/>
    </location>
</feature>
<evidence type="ECO:0000256" key="1">
    <source>
        <dbReference type="SAM" id="Phobius"/>
    </source>
</evidence>
<sequence>MAGNELVNNLKPLVLDIAIPLGSYYALHDGFGVGLVMSLALSSVVPAARTVFSLIKDRRVNGLAALMLAVNVIGIALSFVTGNPRIMLAKDSGVSSVIGIAILVSAFGSKPLMSAGLKPMITKGQATKVAVWDHLAATSTRFQRLERLFSVIWGGSLLVECVARLIGAFTLPVSTMVWLGTVLTIVAIGAAIVIGQVAADPMEKMVEAEADAVAKREAAGADNVRLPKAA</sequence>
<evidence type="ECO:0000313" key="3">
    <source>
        <dbReference type="Proteomes" id="UP001198565"/>
    </source>
</evidence>
<feature type="transmembrane region" description="Helical" evidence="1">
    <location>
        <begin position="30"/>
        <end position="48"/>
    </location>
</feature>
<evidence type="ECO:0000313" key="2">
    <source>
        <dbReference type="EMBL" id="MBY8884211.1"/>
    </source>
</evidence>
<dbReference type="EMBL" id="JAINVZ010000002">
    <property type="protein sequence ID" value="MBY8884211.1"/>
    <property type="molecule type" value="Genomic_DNA"/>
</dbReference>
<organism evidence="2 3">
    <name type="scientific">Streptantibioticus parmotrematis</name>
    <dbReference type="NCBI Taxonomy" id="2873249"/>
    <lineage>
        <taxon>Bacteria</taxon>
        <taxon>Bacillati</taxon>
        <taxon>Actinomycetota</taxon>
        <taxon>Actinomycetes</taxon>
        <taxon>Kitasatosporales</taxon>
        <taxon>Streptomycetaceae</taxon>
        <taxon>Streptantibioticus</taxon>
    </lineage>
</organism>
<evidence type="ECO:0008006" key="4">
    <source>
        <dbReference type="Google" id="ProtNLM"/>
    </source>
</evidence>
<feature type="transmembrane region" description="Helical" evidence="1">
    <location>
        <begin position="148"/>
        <end position="171"/>
    </location>
</feature>
<reference evidence="2 3" key="1">
    <citation type="submission" date="2021-08" db="EMBL/GenBank/DDBJ databases">
        <title>Streptomyces sp. PTM05 isolated from lichen.</title>
        <authorList>
            <person name="Somphong A."/>
            <person name="Phongsopitanun W."/>
            <person name="Tanasupawat S."/>
        </authorList>
    </citation>
    <scope>NUCLEOTIDE SEQUENCE [LARGE SCALE GENOMIC DNA]</scope>
    <source>
        <strain evidence="2 3">Ptm05</strain>
    </source>
</reference>
<name>A0ABS7QLZ6_9ACTN</name>
<comment type="caution">
    <text evidence="2">The sequence shown here is derived from an EMBL/GenBank/DDBJ whole genome shotgun (WGS) entry which is preliminary data.</text>
</comment>
<accession>A0ABS7QLZ6</accession>
<protein>
    <recommendedName>
        <fullName evidence="4">Intracellular septation protein A</fullName>
    </recommendedName>
</protein>
<dbReference type="NCBIfam" id="NF041646">
    <property type="entry name" value="VC0807_fam"/>
    <property type="match status" value="1"/>
</dbReference>
<feature type="transmembrane region" description="Helical" evidence="1">
    <location>
        <begin position="93"/>
        <end position="113"/>
    </location>
</feature>
<keyword evidence="1" id="KW-0472">Membrane</keyword>
<keyword evidence="1" id="KW-1133">Transmembrane helix</keyword>
<keyword evidence="3" id="KW-1185">Reference proteome</keyword>
<feature type="transmembrane region" description="Helical" evidence="1">
    <location>
        <begin position="177"/>
        <end position="199"/>
    </location>
</feature>